<dbReference type="RefSeq" id="WP_039608771.1">
    <property type="nucleotide sequence ID" value="NZ_JWIC01000004.1"/>
</dbReference>
<feature type="transmembrane region" description="Helical" evidence="7">
    <location>
        <begin position="366"/>
        <end position="390"/>
    </location>
</feature>
<evidence type="ECO:0000256" key="7">
    <source>
        <dbReference type="SAM" id="Phobius"/>
    </source>
</evidence>
<evidence type="ECO:0008006" key="12">
    <source>
        <dbReference type="Google" id="ProtNLM"/>
    </source>
</evidence>
<dbReference type="InterPro" id="IPR003838">
    <property type="entry name" value="ABC3_permease_C"/>
</dbReference>
<reference evidence="10 11" key="1">
    <citation type="submission" date="2014-12" db="EMBL/GenBank/DDBJ databases">
        <title>Draft Genome Sequence of Pseudoalteromonas luteoviolacea HI1.</title>
        <authorList>
            <person name="Asahina A.Y."/>
            <person name="Hadfield M.G."/>
        </authorList>
    </citation>
    <scope>NUCLEOTIDE SEQUENCE [LARGE SCALE GENOMIC DNA]</scope>
    <source>
        <strain evidence="10 11">HI1</strain>
    </source>
</reference>
<comment type="subcellular location">
    <subcellularLocation>
        <location evidence="1">Cell membrane</location>
        <topology evidence="1">Multi-pass membrane protein</topology>
    </subcellularLocation>
</comment>
<dbReference type="InterPro" id="IPR025857">
    <property type="entry name" value="MacB_PCD"/>
</dbReference>
<dbReference type="Pfam" id="PF02687">
    <property type="entry name" value="FtsX"/>
    <property type="match status" value="1"/>
</dbReference>
<proteinExistence type="inferred from homology"/>
<organism evidence="10 11">
    <name type="scientific">Pseudoalteromonas luteoviolacea</name>
    <dbReference type="NCBI Taxonomy" id="43657"/>
    <lineage>
        <taxon>Bacteria</taxon>
        <taxon>Pseudomonadati</taxon>
        <taxon>Pseudomonadota</taxon>
        <taxon>Gammaproteobacteria</taxon>
        <taxon>Alteromonadales</taxon>
        <taxon>Pseudoalteromonadaceae</taxon>
        <taxon>Pseudoalteromonas</taxon>
    </lineage>
</organism>
<feature type="transmembrane region" description="Helical" evidence="7">
    <location>
        <begin position="331"/>
        <end position="354"/>
    </location>
</feature>
<dbReference type="AlphaFoldDB" id="A0A0C1QU24"/>
<feature type="domain" description="MacB-like periplasmic core" evidence="9">
    <location>
        <begin position="25"/>
        <end position="244"/>
    </location>
</feature>
<evidence type="ECO:0000313" key="10">
    <source>
        <dbReference type="EMBL" id="KID58482.1"/>
    </source>
</evidence>
<dbReference type="PANTHER" id="PTHR30572">
    <property type="entry name" value="MEMBRANE COMPONENT OF TRANSPORTER-RELATED"/>
    <property type="match status" value="1"/>
</dbReference>
<keyword evidence="3 7" id="KW-0812">Transmembrane</keyword>
<dbReference type="EMBL" id="JWIC01000004">
    <property type="protein sequence ID" value="KID58482.1"/>
    <property type="molecule type" value="Genomic_DNA"/>
</dbReference>
<comment type="caution">
    <text evidence="10">The sequence shown here is derived from an EMBL/GenBank/DDBJ whole genome shotgun (WGS) entry which is preliminary data.</text>
</comment>
<keyword evidence="2" id="KW-1003">Cell membrane</keyword>
<feature type="domain" description="ABC3 transporter permease C-terminal" evidence="8">
    <location>
        <begin position="288"/>
        <end position="400"/>
    </location>
</feature>
<evidence type="ECO:0000313" key="11">
    <source>
        <dbReference type="Proteomes" id="UP000031327"/>
    </source>
</evidence>
<evidence type="ECO:0000256" key="4">
    <source>
        <dbReference type="ARBA" id="ARBA00022989"/>
    </source>
</evidence>
<comment type="similarity">
    <text evidence="6">Belongs to the ABC-4 integral membrane protein family.</text>
</comment>
<evidence type="ECO:0000256" key="2">
    <source>
        <dbReference type="ARBA" id="ARBA00022475"/>
    </source>
</evidence>
<dbReference type="InterPro" id="IPR050250">
    <property type="entry name" value="Macrolide_Exporter_MacB"/>
</dbReference>
<keyword evidence="5 7" id="KW-0472">Membrane</keyword>
<dbReference type="PANTHER" id="PTHR30572:SF4">
    <property type="entry name" value="ABC TRANSPORTER PERMEASE YTRF"/>
    <property type="match status" value="1"/>
</dbReference>
<dbReference type="Pfam" id="PF12704">
    <property type="entry name" value="MacB_PCD"/>
    <property type="match status" value="1"/>
</dbReference>
<evidence type="ECO:0000256" key="5">
    <source>
        <dbReference type="ARBA" id="ARBA00023136"/>
    </source>
</evidence>
<dbReference type="GO" id="GO:0022857">
    <property type="term" value="F:transmembrane transporter activity"/>
    <property type="evidence" value="ECO:0007669"/>
    <property type="project" value="TreeGrafter"/>
</dbReference>
<protein>
    <recommendedName>
        <fullName evidence="12">ABC transporter permease</fullName>
    </recommendedName>
</protein>
<accession>A0A0C1QU24</accession>
<dbReference type="OrthoDB" id="9770036at2"/>
<dbReference type="Proteomes" id="UP000031327">
    <property type="component" value="Unassembled WGS sequence"/>
</dbReference>
<evidence type="ECO:0000256" key="6">
    <source>
        <dbReference type="ARBA" id="ARBA00038076"/>
    </source>
</evidence>
<keyword evidence="4 7" id="KW-1133">Transmembrane helix</keyword>
<evidence type="ECO:0000259" key="9">
    <source>
        <dbReference type="Pfam" id="PF12704"/>
    </source>
</evidence>
<feature type="transmembrane region" description="Helical" evidence="7">
    <location>
        <begin position="281"/>
        <end position="310"/>
    </location>
</feature>
<evidence type="ECO:0000256" key="3">
    <source>
        <dbReference type="ARBA" id="ARBA00022692"/>
    </source>
</evidence>
<evidence type="ECO:0000256" key="1">
    <source>
        <dbReference type="ARBA" id="ARBA00004651"/>
    </source>
</evidence>
<sequence length="407" mass="44659">MAIKHILKLILKHKSISLLITLQIAIAVTIIGNTSFISYRTLQNWLIPSHIAEQQIVNVYTRVFDKNLDKGALVERDLQTLQSIAGVESVSYAANELVLATVNGRNFAHATLDEDKQGENVALFAQTPGGLETLGIQVTHGRSFYDTEYIFGHASEGQRASVVMISNALATALFPEQSALGQTVYLHNDRLPYQVIATYQDMMLGEVAAYTNSWYHSAIIPEAHFGTNSQVNYLVKVTENTDDAIFETIENKLFEEEGRLVQQVEFAARAKKRLWDGRSTFAFIMMGISAIAILVTGVGIIALVSFSISVRKKEIGVLRALGASQARVMRTLLLENSILAIVGITLGLFAAMWLNQYFVTNLRIQGLIVPWLAAAVALCVWGLSASAVYIPARKAAKISPAQVTKTS</sequence>
<evidence type="ECO:0000259" key="8">
    <source>
        <dbReference type="Pfam" id="PF02687"/>
    </source>
</evidence>
<name>A0A0C1QU24_9GAMM</name>
<gene>
    <name evidence="10" type="ORF">JF50_07445</name>
</gene>
<dbReference type="GO" id="GO:0005886">
    <property type="term" value="C:plasma membrane"/>
    <property type="evidence" value="ECO:0007669"/>
    <property type="project" value="UniProtKB-SubCell"/>
</dbReference>